<accession>A0A379F6F3</accession>
<organism evidence="1 2">
    <name type="scientific">Proteus vulgaris</name>
    <dbReference type="NCBI Taxonomy" id="585"/>
    <lineage>
        <taxon>Bacteria</taxon>
        <taxon>Pseudomonadati</taxon>
        <taxon>Pseudomonadota</taxon>
        <taxon>Gammaproteobacteria</taxon>
        <taxon>Enterobacterales</taxon>
        <taxon>Morganellaceae</taxon>
        <taxon>Proteus</taxon>
    </lineage>
</organism>
<dbReference type="RefSeq" id="WP_036932797.1">
    <property type="nucleotide sequence ID" value="NZ_CP195195.1"/>
</dbReference>
<protein>
    <submittedName>
        <fullName evidence="1">Uncharacterized protein</fullName>
    </submittedName>
</protein>
<name>A0A379F6F3_PROVU</name>
<dbReference type="Proteomes" id="UP000254331">
    <property type="component" value="Unassembled WGS sequence"/>
</dbReference>
<evidence type="ECO:0000313" key="2">
    <source>
        <dbReference type="Proteomes" id="UP000254331"/>
    </source>
</evidence>
<dbReference type="AlphaFoldDB" id="A0A379F6F3"/>
<proteinExistence type="predicted"/>
<gene>
    <name evidence="1" type="ORF">NCTC10376_01019</name>
</gene>
<evidence type="ECO:0000313" key="1">
    <source>
        <dbReference type="EMBL" id="SUC15180.1"/>
    </source>
</evidence>
<dbReference type="OrthoDB" id="6455389at2"/>
<dbReference type="EMBL" id="UGTW01000001">
    <property type="protein sequence ID" value="SUC15180.1"/>
    <property type="molecule type" value="Genomic_DNA"/>
</dbReference>
<sequence length="218" mass="25447">MKEMTFTTQQIIAISEYAGLTITNKENITENKRYILVDLLDVKTEEGLYYGAAILDFSNVHRKAGILEFSDEGYQRAQAREKQIQDYKNNRETQEPETYQPPIHHYSHYTDFQINLTAIYRRYGYEIEFDAETEKVWSALDPDGAPFDLLKNADDALSLLEDCEMTCSYHQKNKVWSVTSVEKDTVEHKSLNRAIAECFLLMTDHYADDWPNIETILY</sequence>
<reference evidence="1 2" key="1">
    <citation type="submission" date="2018-06" db="EMBL/GenBank/DDBJ databases">
        <authorList>
            <consortium name="Pathogen Informatics"/>
            <person name="Doyle S."/>
        </authorList>
    </citation>
    <scope>NUCLEOTIDE SEQUENCE [LARGE SCALE GENOMIC DNA]</scope>
    <source>
        <strain evidence="1 2">NCTC10376</strain>
    </source>
</reference>